<comment type="caution">
    <text evidence="1">The sequence shown here is derived from an EMBL/GenBank/DDBJ whole genome shotgun (WGS) entry which is preliminary data.</text>
</comment>
<organism evidence="1 2">
    <name type="scientific">Batillaria attramentaria</name>
    <dbReference type="NCBI Taxonomy" id="370345"/>
    <lineage>
        <taxon>Eukaryota</taxon>
        <taxon>Metazoa</taxon>
        <taxon>Spiralia</taxon>
        <taxon>Lophotrochozoa</taxon>
        <taxon>Mollusca</taxon>
        <taxon>Gastropoda</taxon>
        <taxon>Caenogastropoda</taxon>
        <taxon>Sorbeoconcha</taxon>
        <taxon>Cerithioidea</taxon>
        <taxon>Batillariidae</taxon>
        <taxon>Batillaria</taxon>
    </lineage>
</organism>
<evidence type="ECO:0000313" key="1">
    <source>
        <dbReference type="EMBL" id="KAK7478661.1"/>
    </source>
</evidence>
<dbReference type="SUPFAM" id="SSF52540">
    <property type="entry name" value="P-loop containing nucleoside triphosphate hydrolases"/>
    <property type="match status" value="1"/>
</dbReference>
<proteinExistence type="predicted"/>
<dbReference type="Proteomes" id="UP001519460">
    <property type="component" value="Unassembled WGS sequence"/>
</dbReference>
<name>A0ABD0JVA9_9CAEN</name>
<gene>
    <name evidence="1" type="ORF">BaRGS_00030124</name>
</gene>
<evidence type="ECO:0000313" key="2">
    <source>
        <dbReference type="Proteomes" id="UP001519460"/>
    </source>
</evidence>
<accession>A0ABD0JVA9</accession>
<dbReference type="InterPro" id="IPR027417">
    <property type="entry name" value="P-loop_NTPase"/>
</dbReference>
<keyword evidence="2" id="KW-1185">Reference proteome</keyword>
<dbReference type="EMBL" id="JACVVK020000320">
    <property type="protein sequence ID" value="KAK7478661.1"/>
    <property type="molecule type" value="Genomic_DNA"/>
</dbReference>
<sequence>MCLCADHLPTTSQLSDVTDTSHLIGLSEWWNRTVVTPCLQTDGAVSGASDRGEKERRRVYETLLSWLCGPLTMVEVPAATATTREPRRQAESFTVLKAYRKAKSKLEPTRPFTTDVPVNTALAATRASPILDTVTGDNVGTVTHWTATCMTQERPNRQRQTLDSNVQAPVLMMPNLPHIGVGRPQVNEPGDMEHDVTESNPSDMITEHENIENETDSVADVREDVLVLNPFQLQLLENLPQRVFVTGPPGTGKSSTLHLVGSRWLGQVKDIHILSTSETSRAMSFKLQHQLRLSMRNLSLGSSGRSPQVYRHHFRFMEDETDEAIDALVEVARDAGGQLYVLIDEAGPP</sequence>
<dbReference type="Gene3D" id="3.40.50.300">
    <property type="entry name" value="P-loop containing nucleotide triphosphate hydrolases"/>
    <property type="match status" value="1"/>
</dbReference>
<dbReference type="AlphaFoldDB" id="A0ABD0JVA9"/>
<protein>
    <recommendedName>
        <fullName evidence="3">AAA+ ATPase domain-containing protein</fullName>
    </recommendedName>
</protein>
<evidence type="ECO:0008006" key="3">
    <source>
        <dbReference type="Google" id="ProtNLM"/>
    </source>
</evidence>
<reference evidence="1 2" key="1">
    <citation type="journal article" date="2023" name="Sci. Data">
        <title>Genome assembly of the Korean intertidal mud-creeper Batillaria attramentaria.</title>
        <authorList>
            <person name="Patra A.K."/>
            <person name="Ho P.T."/>
            <person name="Jun S."/>
            <person name="Lee S.J."/>
            <person name="Kim Y."/>
            <person name="Won Y.J."/>
        </authorList>
    </citation>
    <scope>NUCLEOTIDE SEQUENCE [LARGE SCALE GENOMIC DNA]</scope>
    <source>
        <strain evidence="1">Wonlab-2016</strain>
    </source>
</reference>